<comment type="caution">
    <text evidence="1">The sequence shown here is derived from an EMBL/GenBank/DDBJ whole genome shotgun (WGS) entry which is preliminary data.</text>
</comment>
<protein>
    <submittedName>
        <fullName evidence="1">Uncharacterized protein</fullName>
    </submittedName>
</protein>
<gene>
    <name evidence="1" type="ORF">SHI21_07170</name>
</gene>
<name>A0ABU5VUB8_9BACT</name>
<keyword evidence="2" id="KW-1185">Reference proteome</keyword>
<reference evidence="1 2" key="1">
    <citation type="submission" date="2023-11" db="EMBL/GenBank/DDBJ databases">
        <title>A Novel Polar Bacteriovorax (B. antarcticus) Isolated from the Biocrust in Antarctica.</title>
        <authorList>
            <person name="Mun W."/>
            <person name="Choi S.Y."/>
            <person name="Mitchell R.J."/>
        </authorList>
    </citation>
    <scope>NUCLEOTIDE SEQUENCE [LARGE SCALE GENOMIC DNA]</scope>
    <source>
        <strain evidence="1 2">PP10</strain>
    </source>
</reference>
<dbReference type="RefSeq" id="WP_323575616.1">
    <property type="nucleotide sequence ID" value="NZ_JAYGJQ010000001.1"/>
</dbReference>
<dbReference type="EMBL" id="JAYGJQ010000001">
    <property type="protein sequence ID" value="MEA9355973.1"/>
    <property type="molecule type" value="Genomic_DNA"/>
</dbReference>
<dbReference type="Proteomes" id="UP001302274">
    <property type="component" value="Unassembled WGS sequence"/>
</dbReference>
<organism evidence="1 2">
    <name type="scientific">Bacteriovorax antarcticus</name>
    <dbReference type="NCBI Taxonomy" id="3088717"/>
    <lineage>
        <taxon>Bacteria</taxon>
        <taxon>Pseudomonadati</taxon>
        <taxon>Bdellovibrionota</taxon>
        <taxon>Bacteriovoracia</taxon>
        <taxon>Bacteriovoracales</taxon>
        <taxon>Bacteriovoracaceae</taxon>
        <taxon>Bacteriovorax</taxon>
    </lineage>
</organism>
<accession>A0ABU5VUB8</accession>
<evidence type="ECO:0000313" key="1">
    <source>
        <dbReference type="EMBL" id="MEA9355973.1"/>
    </source>
</evidence>
<sequence length="65" mass="6999">MDKLIAIAATLAVLAVGSGQLPKVLHKLHVAQLHLIKDSQSSTWGQAMFVTEQFETLVRQGLAST</sequence>
<proteinExistence type="predicted"/>
<evidence type="ECO:0000313" key="2">
    <source>
        <dbReference type="Proteomes" id="UP001302274"/>
    </source>
</evidence>